<evidence type="ECO:0000259" key="2">
    <source>
        <dbReference type="PROSITE" id="PS50263"/>
    </source>
</evidence>
<dbReference type="STRING" id="1453497.AT15_05715"/>
<reference evidence="3 4" key="1">
    <citation type="submission" date="2014-02" db="EMBL/GenBank/DDBJ databases">
        <title>Kosmotoga genome sequencing.</title>
        <authorList>
            <person name="Pollo S.M."/>
            <person name="Charchuk R."/>
            <person name="Nesbo C.L."/>
        </authorList>
    </citation>
    <scope>NUCLEOTIDE SEQUENCE [LARGE SCALE GENOMIC DNA]</scope>
    <source>
        <strain evidence="3 4">S304</strain>
    </source>
</reference>
<dbReference type="Proteomes" id="UP000077339">
    <property type="component" value="Unassembled WGS sequence"/>
</dbReference>
<evidence type="ECO:0000313" key="3">
    <source>
        <dbReference type="EMBL" id="OAA31570.1"/>
    </source>
</evidence>
<name>A0A176K2R0_9BACT</name>
<dbReference type="PATRIC" id="fig|1453497.3.peg.1138"/>
<dbReference type="CDD" id="cd07197">
    <property type="entry name" value="nitrilase"/>
    <property type="match status" value="1"/>
</dbReference>
<dbReference type="GO" id="GO:0016811">
    <property type="term" value="F:hydrolase activity, acting on carbon-nitrogen (but not peptide) bonds, in linear amides"/>
    <property type="evidence" value="ECO:0007669"/>
    <property type="project" value="TreeGrafter"/>
</dbReference>
<dbReference type="InterPro" id="IPR036526">
    <property type="entry name" value="C-N_Hydrolase_sf"/>
</dbReference>
<proteinExistence type="predicted"/>
<keyword evidence="4" id="KW-1185">Reference proteome</keyword>
<dbReference type="OrthoDB" id="9811121at2"/>
<dbReference type="RefSeq" id="WP_068345877.1">
    <property type="nucleotide sequence ID" value="NZ_JFHK01000003.1"/>
</dbReference>
<dbReference type="Gene3D" id="3.60.110.10">
    <property type="entry name" value="Carbon-nitrogen hydrolase"/>
    <property type="match status" value="1"/>
</dbReference>
<sequence length="258" mass="28981">MKFAIAVNKIHSRKEENFSIIKSLINEAAENGAELILFPEAAFTGLVNTDSPEKDLTLGESISGKYINELVSLSRELGIWIATGFFEIEDGVLYDSAVLISFDGRIVLKHRRTDSGWHSPKAPEEVYKEGSEHLAIETPFGRVAFLICGELFHDDALEQVKKLKPDILLVPMARSFYKVDNVQHWWDTDEKWFYLERLAQAKTNCLVANCLGDGIIEDSFGGAMAVDKLGNIIAELPLHKQGLLYVEIDLENSPQEQR</sequence>
<dbReference type="PANTHER" id="PTHR43674">
    <property type="entry name" value="NITRILASE C965.09-RELATED"/>
    <property type="match status" value="1"/>
</dbReference>
<dbReference type="AlphaFoldDB" id="A0A176K2R0"/>
<evidence type="ECO:0000313" key="4">
    <source>
        <dbReference type="Proteomes" id="UP000077339"/>
    </source>
</evidence>
<dbReference type="Pfam" id="PF00795">
    <property type="entry name" value="CN_hydrolase"/>
    <property type="match status" value="1"/>
</dbReference>
<comment type="caution">
    <text evidence="3">The sequence shown here is derived from an EMBL/GenBank/DDBJ whole genome shotgun (WGS) entry which is preliminary data.</text>
</comment>
<dbReference type="InterPro" id="IPR050345">
    <property type="entry name" value="Aliph_Amidase/BUP"/>
</dbReference>
<protein>
    <recommendedName>
        <fullName evidence="2">CN hydrolase domain-containing protein</fullName>
    </recommendedName>
</protein>
<dbReference type="InterPro" id="IPR003010">
    <property type="entry name" value="C-N_Hydrolase"/>
</dbReference>
<evidence type="ECO:0000256" key="1">
    <source>
        <dbReference type="ARBA" id="ARBA00022801"/>
    </source>
</evidence>
<dbReference type="EMBL" id="JFHK01000003">
    <property type="protein sequence ID" value="OAA31570.1"/>
    <property type="molecule type" value="Genomic_DNA"/>
</dbReference>
<organism evidence="3 4">
    <name type="scientific">Kosmotoga arenicorallina S304</name>
    <dbReference type="NCBI Taxonomy" id="1453497"/>
    <lineage>
        <taxon>Bacteria</taxon>
        <taxon>Thermotogati</taxon>
        <taxon>Thermotogota</taxon>
        <taxon>Thermotogae</taxon>
        <taxon>Kosmotogales</taxon>
        <taxon>Kosmotogaceae</taxon>
        <taxon>Kosmotoga</taxon>
    </lineage>
</organism>
<dbReference type="PROSITE" id="PS50263">
    <property type="entry name" value="CN_HYDROLASE"/>
    <property type="match status" value="1"/>
</dbReference>
<keyword evidence="1" id="KW-0378">Hydrolase</keyword>
<accession>A0A176K2R0</accession>
<dbReference type="SUPFAM" id="SSF56317">
    <property type="entry name" value="Carbon-nitrogen hydrolase"/>
    <property type="match status" value="1"/>
</dbReference>
<dbReference type="PANTHER" id="PTHR43674:SF16">
    <property type="entry name" value="CARBON-NITROGEN FAMILY, PUTATIVE (AFU_ORTHOLOGUE AFUA_5G02350)-RELATED"/>
    <property type="match status" value="1"/>
</dbReference>
<feature type="domain" description="CN hydrolase" evidence="2">
    <location>
        <begin position="1"/>
        <end position="250"/>
    </location>
</feature>
<gene>
    <name evidence="3" type="ORF">AT15_05715</name>
</gene>